<comment type="caution">
    <text evidence="1">The sequence shown here is derived from an EMBL/GenBank/DDBJ whole genome shotgun (WGS) entry which is preliminary data.</text>
</comment>
<accession>A0A1F7W9X2</accession>
<gene>
    <name evidence="1" type="ORF">A2318_04495</name>
</gene>
<name>A0A1F7W9X2_9BACT</name>
<reference evidence="1 2" key="1">
    <citation type="journal article" date="2016" name="Nat. Commun.">
        <title>Thousands of microbial genomes shed light on interconnected biogeochemical processes in an aquifer system.</title>
        <authorList>
            <person name="Anantharaman K."/>
            <person name="Brown C.T."/>
            <person name="Hug L.A."/>
            <person name="Sharon I."/>
            <person name="Castelle C.J."/>
            <person name="Probst A.J."/>
            <person name="Thomas B.C."/>
            <person name="Singh A."/>
            <person name="Wilkins M.J."/>
            <person name="Karaoz U."/>
            <person name="Brodie E.L."/>
            <person name="Williams K.H."/>
            <person name="Hubbard S.S."/>
            <person name="Banfield J.F."/>
        </authorList>
    </citation>
    <scope>NUCLEOTIDE SEQUENCE [LARGE SCALE GENOMIC DNA]</scope>
</reference>
<proteinExistence type="predicted"/>
<sequence>MTIRQGEKMPLNQRAYAEYQIKNVAKYMEVVTLEQIEELLGVKFTDAVLREHFNHELRLGEPELRLLGDTHILMPGFPISINNMEYSEDWKKMTCRSAELGGWILMRKIPVKFGTPILAGESIANIHDVFYVDFIHKKLFGKPLFDFNGYETIRTSDTWEPFCKCRAGYNQYPDRRNRIEELSETVSKEDFIVYTMK</sequence>
<organism evidence="1 2">
    <name type="scientific">Candidatus Uhrbacteria bacterium RIFOXYB2_FULL_45_11</name>
    <dbReference type="NCBI Taxonomy" id="1802421"/>
    <lineage>
        <taxon>Bacteria</taxon>
        <taxon>Candidatus Uhriibacteriota</taxon>
    </lineage>
</organism>
<evidence type="ECO:0000313" key="2">
    <source>
        <dbReference type="Proteomes" id="UP000177331"/>
    </source>
</evidence>
<dbReference type="AlphaFoldDB" id="A0A1F7W9X2"/>
<dbReference type="Proteomes" id="UP000177331">
    <property type="component" value="Unassembled WGS sequence"/>
</dbReference>
<protein>
    <submittedName>
        <fullName evidence="1">Uncharacterized protein</fullName>
    </submittedName>
</protein>
<evidence type="ECO:0000313" key="1">
    <source>
        <dbReference type="EMBL" id="OGL99579.1"/>
    </source>
</evidence>
<dbReference type="EMBL" id="MGFD01000007">
    <property type="protein sequence ID" value="OGL99579.1"/>
    <property type="molecule type" value="Genomic_DNA"/>
</dbReference>